<feature type="domain" description="HTH LytTR-type" evidence="5">
    <location>
        <begin position="131"/>
        <end position="203"/>
    </location>
</feature>
<evidence type="ECO:0000256" key="1">
    <source>
        <dbReference type="ARBA" id="ARBA00018672"/>
    </source>
</evidence>
<feature type="modified residue" description="4-aspartylphosphate" evidence="3">
    <location>
        <position position="51"/>
    </location>
</feature>
<dbReference type="EMBL" id="JAJEPV010000041">
    <property type="protein sequence ID" value="MCC2120698.1"/>
    <property type="molecule type" value="Genomic_DNA"/>
</dbReference>
<evidence type="ECO:0000313" key="6">
    <source>
        <dbReference type="EMBL" id="MCC2120698.1"/>
    </source>
</evidence>
<feature type="domain" description="Response regulatory" evidence="4">
    <location>
        <begin position="3"/>
        <end position="119"/>
    </location>
</feature>
<dbReference type="AlphaFoldDB" id="A0AAE3A3Z9"/>
<protein>
    <recommendedName>
        <fullName evidence="1">Stage 0 sporulation protein A homolog</fullName>
    </recommendedName>
</protein>
<dbReference type="GO" id="GO:0003677">
    <property type="term" value="F:DNA binding"/>
    <property type="evidence" value="ECO:0007669"/>
    <property type="project" value="UniProtKB-KW"/>
</dbReference>
<dbReference type="SUPFAM" id="SSF52172">
    <property type="entry name" value="CheY-like"/>
    <property type="match status" value="1"/>
</dbReference>
<dbReference type="PROSITE" id="PS50110">
    <property type="entry name" value="RESPONSE_REGULATORY"/>
    <property type="match status" value="1"/>
</dbReference>
<dbReference type="GO" id="GO:0000156">
    <property type="term" value="F:phosphorelay response regulator activity"/>
    <property type="evidence" value="ECO:0007669"/>
    <property type="project" value="InterPro"/>
</dbReference>
<reference evidence="6 7" key="1">
    <citation type="submission" date="2021-10" db="EMBL/GenBank/DDBJ databases">
        <title>Anaerobic single-cell dispensing facilitates the cultivation of human gut bacteria.</title>
        <authorList>
            <person name="Afrizal A."/>
        </authorList>
    </citation>
    <scope>NUCLEOTIDE SEQUENCE [LARGE SCALE GENOMIC DNA]</scope>
    <source>
        <strain evidence="6 7">CLA-AA-H273</strain>
    </source>
</reference>
<keyword evidence="3" id="KW-0597">Phosphoprotein</keyword>
<dbReference type="InterPro" id="IPR001789">
    <property type="entry name" value="Sig_transdc_resp-reg_receiver"/>
</dbReference>
<evidence type="ECO:0000259" key="5">
    <source>
        <dbReference type="PROSITE" id="PS50930"/>
    </source>
</evidence>
<dbReference type="Pfam" id="PF04397">
    <property type="entry name" value="LytTR"/>
    <property type="match status" value="1"/>
</dbReference>
<evidence type="ECO:0000259" key="4">
    <source>
        <dbReference type="PROSITE" id="PS50110"/>
    </source>
</evidence>
<evidence type="ECO:0000256" key="2">
    <source>
        <dbReference type="ARBA" id="ARBA00024867"/>
    </source>
</evidence>
<sequence>MLKIAICDDEQPIREYLKRLVEKCTEGEIRLFADGGELLADPTAFDLILLDISLNREQNAAEPDGMETARKIRERSDALIIFVTALREYVFEGYDVGAFHYLLKPIDEQKFTEVMDRAICQIRSKKNVEPLVIKVGGNYVRIPVDDILYAENQARKIMLHTKSKKEPYCFYEKMEVLEQKLGDRFFRSHRGFLVNLQEVARYDNSNIELKNGENVFLAKQKYNDFVTAYMKYLRKV</sequence>
<organism evidence="6 7">
    <name type="scientific">Waltera acetigignens</name>
    <dbReference type="NCBI Taxonomy" id="2981769"/>
    <lineage>
        <taxon>Bacteria</taxon>
        <taxon>Bacillati</taxon>
        <taxon>Bacillota</taxon>
        <taxon>Clostridia</taxon>
        <taxon>Lachnospirales</taxon>
        <taxon>Lachnospiraceae</taxon>
        <taxon>Waltera</taxon>
    </lineage>
</organism>
<proteinExistence type="predicted"/>
<evidence type="ECO:0000313" key="7">
    <source>
        <dbReference type="Proteomes" id="UP001197795"/>
    </source>
</evidence>
<dbReference type="InterPro" id="IPR046947">
    <property type="entry name" value="LytR-like"/>
</dbReference>
<comment type="caution">
    <text evidence="6">The sequence shown here is derived from an EMBL/GenBank/DDBJ whole genome shotgun (WGS) entry which is preliminary data.</text>
</comment>
<dbReference type="PANTHER" id="PTHR37299:SF1">
    <property type="entry name" value="STAGE 0 SPORULATION PROTEIN A HOMOLOG"/>
    <property type="match status" value="1"/>
</dbReference>
<dbReference type="SMART" id="SM00448">
    <property type="entry name" value="REC"/>
    <property type="match status" value="1"/>
</dbReference>
<dbReference type="InterPro" id="IPR011006">
    <property type="entry name" value="CheY-like_superfamily"/>
</dbReference>
<dbReference type="Gene3D" id="2.40.50.1020">
    <property type="entry name" value="LytTr DNA-binding domain"/>
    <property type="match status" value="1"/>
</dbReference>
<evidence type="ECO:0000256" key="3">
    <source>
        <dbReference type="PROSITE-ProRule" id="PRU00169"/>
    </source>
</evidence>
<dbReference type="Gene3D" id="3.40.50.2300">
    <property type="match status" value="1"/>
</dbReference>
<dbReference type="RefSeq" id="WP_227064747.1">
    <property type="nucleotide sequence ID" value="NZ_JAJEPV010000041.1"/>
</dbReference>
<dbReference type="PANTHER" id="PTHR37299">
    <property type="entry name" value="TRANSCRIPTIONAL REGULATOR-RELATED"/>
    <property type="match status" value="1"/>
</dbReference>
<dbReference type="Pfam" id="PF00072">
    <property type="entry name" value="Response_reg"/>
    <property type="match status" value="1"/>
</dbReference>
<keyword evidence="6" id="KW-0238">DNA-binding</keyword>
<comment type="function">
    <text evidence="2">May play the central regulatory role in sporulation. It may be an element of the effector pathway responsible for the activation of sporulation genes in response to nutritional stress. Spo0A may act in concert with spo0H (a sigma factor) to control the expression of some genes that are critical to the sporulation process.</text>
</comment>
<name>A0AAE3A3Z9_9FIRM</name>
<dbReference type="Proteomes" id="UP001197795">
    <property type="component" value="Unassembled WGS sequence"/>
</dbReference>
<dbReference type="PROSITE" id="PS50930">
    <property type="entry name" value="HTH_LYTTR"/>
    <property type="match status" value="1"/>
</dbReference>
<accession>A0AAE3A3Z9</accession>
<keyword evidence="7" id="KW-1185">Reference proteome</keyword>
<dbReference type="SMART" id="SM00850">
    <property type="entry name" value="LytTR"/>
    <property type="match status" value="1"/>
</dbReference>
<gene>
    <name evidence="6" type="ORF">LKD75_14070</name>
</gene>
<dbReference type="InterPro" id="IPR007492">
    <property type="entry name" value="LytTR_DNA-bd_dom"/>
</dbReference>